<dbReference type="GO" id="GO:0003677">
    <property type="term" value="F:DNA binding"/>
    <property type="evidence" value="ECO:0007669"/>
    <property type="project" value="InterPro"/>
</dbReference>
<proteinExistence type="predicted"/>
<dbReference type="GO" id="GO:0005524">
    <property type="term" value="F:ATP binding"/>
    <property type="evidence" value="ECO:0007669"/>
    <property type="project" value="UniProtKB-KW"/>
</dbReference>
<dbReference type="InterPro" id="IPR011990">
    <property type="entry name" value="TPR-like_helical_dom_sf"/>
</dbReference>
<dbReference type="InterPro" id="IPR036388">
    <property type="entry name" value="WH-like_DNA-bd_sf"/>
</dbReference>
<dbReference type="GO" id="GO:0006355">
    <property type="term" value="P:regulation of DNA-templated transcription"/>
    <property type="evidence" value="ECO:0007669"/>
    <property type="project" value="InterPro"/>
</dbReference>
<dbReference type="PRINTS" id="PR00038">
    <property type="entry name" value="HTHLUXR"/>
</dbReference>
<organism evidence="4 5">
    <name type="scientific">Phytoactinopolyspora alkaliphila</name>
    <dbReference type="NCBI Taxonomy" id="1783498"/>
    <lineage>
        <taxon>Bacteria</taxon>
        <taxon>Bacillati</taxon>
        <taxon>Actinomycetota</taxon>
        <taxon>Actinomycetes</taxon>
        <taxon>Jiangellales</taxon>
        <taxon>Jiangellaceae</taxon>
        <taxon>Phytoactinopolyspora</taxon>
    </lineage>
</organism>
<evidence type="ECO:0000313" key="4">
    <source>
        <dbReference type="EMBL" id="NED97321.1"/>
    </source>
</evidence>
<dbReference type="Gene3D" id="3.40.50.300">
    <property type="entry name" value="P-loop containing nucleotide triphosphate hydrolases"/>
    <property type="match status" value="1"/>
</dbReference>
<dbReference type="SMART" id="SM00421">
    <property type="entry name" value="HTH_LUXR"/>
    <property type="match status" value="1"/>
</dbReference>
<protein>
    <submittedName>
        <fullName evidence="4">AAA family ATPase</fullName>
    </submittedName>
</protein>
<dbReference type="InterPro" id="IPR016032">
    <property type="entry name" value="Sig_transdc_resp-reg_C-effctor"/>
</dbReference>
<dbReference type="InterPro" id="IPR027417">
    <property type="entry name" value="P-loop_NTPase"/>
</dbReference>
<evidence type="ECO:0000256" key="1">
    <source>
        <dbReference type="ARBA" id="ARBA00022741"/>
    </source>
</evidence>
<dbReference type="InterPro" id="IPR000792">
    <property type="entry name" value="Tscrpt_reg_LuxR_C"/>
</dbReference>
<keyword evidence="2" id="KW-0067">ATP-binding</keyword>
<keyword evidence="1" id="KW-0547">Nucleotide-binding</keyword>
<dbReference type="EMBL" id="JAAGOB010000010">
    <property type="protein sequence ID" value="NED97321.1"/>
    <property type="molecule type" value="Genomic_DNA"/>
</dbReference>
<accession>A0A6N9YQJ2</accession>
<evidence type="ECO:0000256" key="2">
    <source>
        <dbReference type="ARBA" id="ARBA00022840"/>
    </source>
</evidence>
<dbReference type="Pfam" id="PF00196">
    <property type="entry name" value="GerE"/>
    <property type="match status" value="1"/>
</dbReference>
<dbReference type="Proteomes" id="UP000469185">
    <property type="component" value="Unassembled WGS sequence"/>
</dbReference>
<sequence>MVVDDRRGRIIGRDHEMQMLLVLVQALTAGQGGSMVIAGPAGSGKSTLLAAVVAETQGTVAGERPVSVASVTAAESEREWPYAGLHLVLSGLIGALEPGDQKRLTPHVEEILAGLGDDASPYDVAMRVQTLLGLTETPILVTVDNAHFFDLRSQEVLGFVARRLRPWPVALMLTGNPSAPAPVLDGLPMLRLGELEQEDAIDLVRTRYDDVAVNVAADLSRRVGGNPRALLDVAGELAPEQRRGQVPLDRYLPASQVLRELLIPDLGELDDDQRFALLVATVSEDHKLAPVLSALAEHDDDVVEWLLREHVEVSDGTFRLRTPAVGSIVWRAASLNERVRAHTRLAEVYRGLDADQVLWHQARACVEHDDELATALQQAARELLGRGEFQLSVRFAQESVRLTSSPDERIQRLLLSGEFALFAGRASEAVHIARERSRMDMPPASSTELALLEARARLAREGHVPTDLIEGQAEALAATDPDRAAQFWIVGAAGFADSMEVGEAVKYLAQAKSLLPEVSDSTRGTYRRIAAWTASLSGDWDRARELIEADSSAGNVFADADRCVRHAGVLARLERYDEARRLYHVITEQRRFGDSPAVVGYAYSALGVMEIRAGRLIAAKEAAEAWQQLIGPTVPHRGKIQVYMIRAYALMGDLTAARRCLDLARLVVRQRGDWWTRALVQAESGAMYLQVNQLDDAMPALERARDYALTYDDPSVLASEPDFIEACARLGDLERARAALAAFEIRASRVPTVWAQHTLARCRALVAEGDESVKLFSEASKSWVESVSPVELARTQLCYGERLRRLGRRSEAAEWLRRAVVLAGEVGAMGLAERAEEELGSGRSAAAVESSSRADTGLLTEAEQRIVRLVATGRRNREIAAELYVSVRTVETHLGRVFRKLGVRSRAELASLAAVAKSPPSTPEE</sequence>
<dbReference type="PANTHER" id="PTHR16305:SF35">
    <property type="entry name" value="TRANSCRIPTIONAL ACTIVATOR DOMAIN"/>
    <property type="match status" value="1"/>
</dbReference>
<dbReference type="GO" id="GO:0004016">
    <property type="term" value="F:adenylate cyclase activity"/>
    <property type="evidence" value="ECO:0007669"/>
    <property type="project" value="TreeGrafter"/>
</dbReference>
<dbReference type="RefSeq" id="WP_163820095.1">
    <property type="nucleotide sequence ID" value="NZ_JAAGOB010000010.1"/>
</dbReference>
<dbReference type="PANTHER" id="PTHR16305">
    <property type="entry name" value="TESTICULAR SOLUBLE ADENYLYL CYCLASE"/>
    <property type="match status" value="1"/>
</dbReference>
<dbReference type="Gene3D" id="1.10.10.10">
    <property type="entry name" value="Winged helix-like DNA-binding domain superfamily/Winged helix DNA-binding domain"/>
    <property type="match status" value="1"/>
</dbReference>
<evidence type="ECO:0000313" key="5">
    <source>
        <dbReference type="Proteomes" id="UP000469185"/>
    </source>
</evidence>
<dbReference type="PROSITE" id="PS00622">
    <property type="entry name" value="HTH_LUXR_1"/>
    <property type="match status" value="1"/>
</dbReference>
<dbReference type="InterPro" id="IPR003593">
    <property type="entry name" value="AAA+_ATPase"/>
</dbReference>
<dbReference type="Pfam" id="PF13191">
    <property type="entry name" value="AAA_16"/>
    <property type="match status" value="1"/>
</dbReference>
<comment type="caution">
    <text evidence="4">The sequence shown here is derived from an EMBL/GenBank/DDBJ whole genome shotgun (WGS) entry which is preliminary data.</text>
</comment>
<dbReference type="Gene3D" id="1.25.40.10">
    <property type="entry name" value="Tetratricopeptide repeat domain"/>
    <property type="match status" value="1"/>
</dbReference>
<dbReference type="GO" id="GO:0005737">
    <property type="term" value="C:cytoplasm"/>
    <property type="evidence" value="ECO:0007669"/>
    <property type="project" value="TreeGrafter"/>
</dbReference>
<dbReference type="AlphaFoldDB" id="A0A6N9YQJ2"/>
<name>A0A6N9YQJ2_9ACTN</name>
<keyword evidence="5" id="KW-1185">Reference proteome</keyword>
<reference evidence="4 5" key="1">
    <citation type="submission" date="2020-02" db="EMBL/GenBank/DDBJ databases">
        <authorList>
            <person name="Li X.-J."/>
            <person name="Feng X.-M."/>
        </authorList>
    </citation>
    <scope>NUCLEOTIDE SEQUENCE [LARGE SCALE GENOMIC DNA]</scope>
    <source>
        <strain evidence="4 5">CGMCC 4.7225</strain>
    </source>
</reference>
<dbReference type="CDD" id="cd06170">
    <property type="entry name" value="LuxR_C_like"/>
    <property type="match status" value="1"/>
</dbReference>
<dbReference type="SUPFAM" id="SSF46894">
    <property type="entry name" value="C-terminal effector domain of the bipartite response regulators"/>
    <property type="match status" value="1"/>
</dbReference>
<gene>
    <name evidence="4" type="ORF">G1H11_18650</name>
</gene>
<dbReference type="SMART" id="SM00382">
    <property type="entry name" value="AAA"/>
    <property type="match status" value="1"/>
</dbReference>
<feature type="domain" description="HTH luxR-type" evidence="3">
    <location>
        <begin position="852"/>
        <end position="917"/>
    </location>
</feature>
<dbReference type="SUPFAM" id="SSF52540">
    <property type="entry name" value="P-loop containing nucleoside triphosphate hydrolases"/>
    <property type="match status" value="1"/>
</dbReference>
<dbReference type="InterPro" id="IPR041664">
    <property type="entry name" value="AAA_16"/>
</dbReference>
<dbReference type="PROSITE" id="PS50043">
    <property type="entry name" value="HTH_LUXR_2"/>
    <property type="match status" value="1"/>
</dbReference>
<evidence type="ECO:0000259" key="3">
    <source>
        <dbReference type="PROSITE" id="PS50043"/>
    </source>
</evidence>
<dbReference type="SUPFAM" id="SSF48452">
    <property type="entry name" value="TPR-like"/>
    <property type="match status" value="2"/>
</dbReference>